<proteinExistence type="predicted"/>
<evidence type="ECO:0008006" key="2">
    <source>
        <dbReference type="Google" id="ProtNLM"/>
    </source>
</evidence>
<reference evidence="1" key="1">
    <citation type="submission" date="2019-08" db="EMBL/GenBank/DDBJ databases">
        <authorList>
            <person name="Kucharzyk K."/>
            <person name="Murdoch R.W."/>
            <person name="Higgins S."/>
            <person name="Loffler F."/>
        </authorList>
    </citation>
    <scope>NUCLEOTIDE SEQUENCE</scope>
</reference>
<gene>
    <name evidence="1" type="ORF">SDC9_49834</name>
</gene>
<organism evidence="1">
    <name type="scientific">bioreactor metagenome</name>
    <dbReference type="NCBI Taxonomy" id="1076179"/>
    <lineage>
        <taxon>unclassified sequences</taxon>
        <taxon>metagenomes</taxon>
        <taxon>ecological metagenomes</taxon>
    </lineage>
</organism>
<evidence type="ECO:0000313" key="1">
    <source>
        <dbReference type="EMBL" id="MPM03567.1"/>
    </source>
</evidence>
<protein>
    <recommendedName>
        <fullName evidence="2">DNA alkylation repair enzyme</fullName>
    </recommendedName>
</protein>
<name>A0A644WJ20_9ZZZZ</name>
<dbReference type="EMBL" id="VSSQ01000964">
    <property type="protein sequence ID" value="MPM03567.1"/>
    <property type="molecule type" value="Genomic_DNA"/>
</dbReference>
<comment type="caution">
    <text evidence="1">The sequence shown here is derived from an EMBL/GenBank/DDBJ whole genome shotgun (WGS) entry which is preliminary data.</text>
</comment>
<dbReference type="AlphaFoldDB" id="A0A644WJ20"/>
<accession>A0A644WJ20</accession>
<sequence length="171" mass="20243">MDYHAFFENLQSRYHLEELLLHIYHHPQDFDALFNMAFEADNKKAWRVLWAVEKISQRNPEWFDQKKIDRITEMVLTTRHQGMHRIGLSILNSFPAPDPINVDMLNALYDWMLSPAFAIGVQSLAMKLLYKYALTNEDLLREFIITIDQADESEYTAAFTASKRNILKKYR</sequence>